<sequence length="428" mass="47623">MEKRLYEAAVIGNTDALSDLIKENPKVLDRNYMNSEGDKNALHYSSMFGHEGFVKAILTANDSSIISRHMCLAGDRNGRNPLHLAAMHGQLNILRLIHDHDGLIQAALAKKADGGNTILHLCVEHNQLEALKLLLDTFTDPEFRSAKNEDGMTILHLAIYHNHNQRRREIIIYLIDKVPEIINTSNANGKTAWDLFLEQANIEQTLSLWLLLIFNTRRLRRVLNQSTIDNGIVVSLLKTKAFAHKNIVTRKGTKHRETLEKRKDAIMVVASIIATMAFQVMLSPPGGIWQDNLLEGSKPHRAGQSIMAQAHRTYYKQLIGTSSTAFVASLSVIILLARGWNIHQWIFFAISTTLMWLSVASIAVAYGIALVTITPESLRGSLTGGGQIAIIVIMLWAAIFIAWAHGFLPDRVVAKSLPRRGACTDQPV</sequence>
<evidence type="ECO:0000313" key="11">
    <source>
        <dbReference type="Proteomes" id="UP001161247"/>
    </source>
</evidence>
<dbReference type="GO" id="GO:0005886">
    <property type="term" value="C:plasma membrane"/>
    <property type="evidence" value="ECO:0007669"/>
    <property type="project" value="TreeGrafter"/>
</dbReference>
<evidence type="ECO:0000256" key="8">
    <source>
        <dbReference type="SAM" id="Phobius"/>
    </source>
</evidence>
<evidence type="ECO:0000256" key="7">
    <source>
        <dbReference type="PROSITE-ProRule" id="PRU00023"/>
    </source>
</evidence>
<evidence type="ECO:0000256" key="4">
    <source>
        <dbReference type="ARBA" id="ARBA00022989"/>
    </source>
</evidence>
<feature type="transmembrane region" description="Helical" evidence="8">
    <location>
        <begin position="388"/>
        <end position="408"/>
    </location>
</feature>
<keyword evidence="6 8" id="KW-0472">Membrane</keyword>
<keyword evidence="3" id="KW-0677">Repeat</keyword>
<dbReference type="Pfam" id="PF12796">
    <property type="entry name" value="Ank_2"/>
    <property type="match status" value="1"/>
</dbReference>
<evidence type="ECO:0000259" key="9">
    <source>
        <dbReference type="Pfam" id="PF13962"/>
    </source>
</evidence>
<dbReference type="PROSITE" id="PS50297">
    <property type="entry name" value="ANK_REP_REGION"/>
    <property type="match status" value="1"/>
</dbReference>
<name>A0AAV1CHC7_OLDCO</name>
<proteinExistence type="predicted"/>
<evidence type="ECO:0000256" key="6">
    <source>
        <dbReference type="ARBA" id="ARBA00023136"/>
    </source>
</evidence>
<organism evidence="10 11">
    <name type="scientific">Oldenlandia corymbosa var. corymbosa</name>
    <dbReference type="NCBI Taxonomy" id="529605"/>
    <lineage>
        <taxon>Eukaryota</taxon>
        <taxon>Viridiplantae</taxon>
        <taxon>Streptophyta</taxon>
        <taxon>Embryophyta</taxon>
        <taxon>Tracheophyta</taxon>
        <taxon>Spermatophyta</taxon>
        <taxon>Magnoliopsida</taxon>
        <taxon>eudicotyledons</taxon>
        <taxon>Gunneridae</taxon>
        <taxon>Pentapetalae</taxon>
        <taxon>asterids</taxon>
        <taxon>lamiids</taxon>
        <taxon>Gentianales</taxon>
        <taxon>Rubiaceae</taxon>
        <taxon>Rubioideae</taxon>
        <taxon>Spermacoceae</taxon>
        <taxon>Hedyotis-Oldenlandia complex</taxon>
        <taxon>Oldenlandia</taxon>
    </lineage>
</organism>
<keyword evidence="2 8" id="KW-0812">Transmembrane</keyword>
<dbReference type="EMBL" id="OX459119">
    <property type="protein sequence ID" value="CAI9095126.1"/>
    <property type="molecule type" value="Genomic_DNA"/>
</dbReference>
<dbReference type="Proteomes" id="UP001161247">
    <property type="component" value="Chromosome 2"/>
</dbReference>
<dbReference type="SMART" id="SM00248">
    <property type="entry name" value="ANK"/>
    <property type="match status" value="4"/>
</dbReference>
<dbReference type="InterPro" id="IPR026961">
    <property type="entry name" value="PGG_dom"/>
</dbReference>
<keyword evidence="5 7" id="KW-0040">ANK repeat</keyword>
<dbReference type="PANTHER" id="PTHR24186:SF37">
    <property type="entry name" value="PGG DOMAIN-CONTAINING PROTEIN"/>
    <property type="match status" value="1"/>
</dbReference>
<feature type="repeat" description="ANK" evidence="7">
    <location>
        <begin position="77"/>
        <end position="97"/>
    </location>
</feature>
<feature type="transmembrane region" description="Helical" evidence="8">
    <location>
        <begin position="345"/>
        <end position="368"/>
    </location>
</feature>
<feature type="transmembrane region" description="Helical" evidence="8">
    <location>
        <begin position="318"/>
        <end position="338"/>
    </location>
</feature>
<comment type="subcellular location">
    <subcellularLocation>
        <location evidence="1">Membrane</location>
        <topology evidence="1">Multi-pass membrane protein</topology>
    </subcellularLocation>
</comment>
<keyword evidence="4 8" id="KW-1133">Transmembrane helix</keyword>
<dbReference type="InterPro" id="IPR002110">
    <property type="entry name" value="Ankyrin_rpt"/>
</dbReference>
<dbReference type="Gene3D" id="1.25.40.20">
    <property type="entry name" value="Ankyrin repeat-containing domain"/>
    <property type="match status" value="1"/>
</dbReference>
<evidence type="ECO:0000256" key="5">
    <source>
        <dbReference type="ARBA" id="ARBA00023043"/>
    </source>
</evidence>
<reference evidence="10" key="1">
    <citation type="submission" date="2023-03" db="EMBL/GenBank/DDBJ databases">
        <authorList>
            <person name="Julca I."/>
        </authorList>
    </citation>
    <scope>NUCLEOTIDE SEQUENCE</scope>
</reference>
<feature type="domain" description="PGG" evidence="9">
    <location>
        <begin position="257"/>
        <end position="371"/>
    </location>
</feature>
<evidence type="ECO:0000256" key="3">
    <source>
        <dbReference type="ARBA" id="ARBA00022737"/>
    </source>
</evidence>
<keyword evidence="11" id="KW-1185">Reference proteome</keyword>
<feature type="transmembrane region" description="Helical" evidence="8">
    <location>
        <begin position="265"/>
        <end position="282"/>
    </location>
</feature>
<protein>
    <submittedName>
        <fullName evidence="10">OLC1v1030992C1</fullName>
    </submittedName>
</protein>
<dbReference type="InterPro" id="IPR036770">
    <property type="entry name" value="Ankyrin_rpt-contain_sf"/>
</dbReference>
<evidence type="ECO:0000313" key="10">
    <source>
        <dbReference type="EMBL" id="CAI9095126.1"/>
    </source>
</evidence>
<dbReference type="PANTHER" id="PTHR24186">
    <property type="entry name" value="PROTEIN PHOSPHATASE 1 REGULATORY SUBUNIT"/>
    <property type="match status" value="1"/>
</dbReference>
<dbReference type="Pfam" id="PF13962">
    <property type="entry name" value="PGG"/>
    <property type="match status" value="1"/>
</dbReference>
<accession>A0AAV1CHC7</accession>
<feature type="repeat" description="ANK" evidence="7">
    <location>
        <begin position="114"/>
        <end position="146"/>
    </location>
</feature>
<gene>
    <name evidence="10" type="ORF">OLC1_LOCUS6160</name>
</gene>
<dbReference type="PROSITE" id="PS50088">
    <property type="entry name" value="ANK_REPEAT"/>
    <property type="match status" value="2"/>
</dbReference>
<dbReference type="AlphaFoldDB" id="A0AAV1CHC7"/>
<evidence type="ECO:0000256" key="2">
    <source>
        <dbReference type="ARBA" id="ARBA00022692"/>
    </source>
</evidence>
<evidence type="ECO:0000256" key="1">
    <source>
        <dbReference type="ARBA" id="ARBA00004141"/>
    </source>
</evidence>
<dbReference type="SUPFAM" id="SSF48403">
    <property type="entry name" value="Ankyrin repeat"/>
    <property type="match status" value="1"/>
</dbReference>